<proteinExistence type="predicted"/>
<protein>
    <recommendedName>
        <fullName evidence="3">YbbR-like protein</fullName>
    </recommendedName>
</protein>
<dbReference type="Pfam" id="PF07949">
    <property type="entry name" value="YbbR"/>
    <property type="match status" value="1"/>
</dbReference>
<evidence type="ECO:0000313" key="2">
    <source>
        <dbReference type="EMBL" id="MPM19674.1"/>
    </source>
</evidence>
<comment type="caution">
    <text evidence="2">The sequence shown here is derived from an EMBL/GenBank/DDBJ whole genome shotgun (WGS) entry which is preliminary data.</text>
</comment>
<keyword evidence="1" id="KW-0472">Membrane</keyword>
<keyword evidence="1" id="KW-1133">Transmembrane helix</keyword>
<dbReference type="EMBL" id="VSSQ01003220">
    <property type="protein sequence ID" value="MPM19674.1"/>
    <property type="molecule type" value="Genomic_DNA"/>
</dbReference>
<dbReference type="Gene3D" id="2.170.120.30">
    <property type="match status" value="1"/>
</dbReference>
<reference evidence="2" key="1">
    <citation type="submission" date="2019-08" db="EMBL/GenBank/DDBJ databases">
        <authorList>
            <person name="Kucharzyk K."/>
            <person name="Murdoch R.W."/>
            <person name="Higgins S."/>
            <person name="Loffler F."/>
        </authorList>
    </citation>
    <scope>NUCLEOTIDE SEQUENCE</scope>
</reference>
<accession>A0A644Y0B5</accession>
<dbReference type="AlphaFoldDB" id="A0A644Y0B5"/>
<gene>
    <name evidence="2" type="ORF">SDC9_66100</name>
</gene>
<name>A0A644Y0B5_9ZZZZ</name>
<evidence type="ECO:0008006" key="3">
    <source>
        <dbReference type="Google" id="ProtNLM"/>
    </source>
</evidence>
<keyword evidence="1" id="KW-0812">Transmembrane</keyword>
<evidence type="ECO:0000256" key="1">
    <source>
        <dbReference type="SAM" id="Phobius"/>
    </source>
</evidence>
<organism evidence="2">
    <name type="scientific">bioreactor metagenome</name>
    <dbReference type="NCBI Taxonomy" id="1076179"/>
    <lineage>
        <taxon>unclassified sequences</taxon>
        <taxon>metagenomes</taxon>
        <taxon>ecological metagenomes</taxon>
    </lineage>
</organism>
<feature type="transmembrane region" description="Helical" evidence="1">
    <location>
        <begin position="12"/>
        <end position="32"/>
    </location>
</feature>
<sequence length="135" mass="14727">MTKLNKHLQAFLYNWPAKVLSLVFALLVYAFIQYSTLGARVVTLPLSVTLPSNYEAQSLVPSSVEVSIRGNEDIIYLINPNSIQASVDFSAVNKEGIATAPVILVFDEQLFDSAEIALEASPTQYRILFTAGSGT</sequence>
<dbReference type="InterPro" id="IPR012505">
    <property type="entry name" value="YbbR"/>
</dbReference>